<evidence type="ECO:0008006" key="3">
    <source>
        <dbReference type="Google" id="ProtNLM"/>
    </source>
</evidence>
<sequence length="325" mass="38365">MSKEFENLGHDRMFKNLLELFLPDYLKCFYPEFYQKIDWNKPIRLLTETTDHARVNIKANEPRYVDVLFEVYLNGEDIATLLHFENQSYAQTIFPRRVYEYNCLIRSNHPNQSVYSFTICFGTYPRTGERNKFEYNTVNGLQKNVFYFNETNLKNFHWQETSLNNNPITWALAPLMKKNRDEVNYDIMVSCLQKVVESYYTIKTDKACRITLFLDYYFQPEDSEIEKAILEIKDTIKGRDVEIMNTVATPLRQGSQLRAKHTMLKTAVQAKFYGEEPIPAETLNIIESISENSKPENLLFELMQINDNDTNKKDKLNTCLSKYTI</sequence>
<accession>A0A164NYA8</accession>
<evidence type="ECO:0000313" key="1">
    <source>
        <dbReference type="EMBL" id="KZD65990.1"/>
    </source>
</evidence>
<dbReference type="EMBL" id="LJKE01000045">
    <property type="protein sequence ID" value="KZD65990.1"/>
    <property type="molecule type" value="Genomic_DNA"/>
</dbReference>
<dbReference type="Proteomes" id="UP000076482">
    <property type="component" value="Unassembled WGS sequence"/>
</dbReference>
<dbReference type="AlphaFoldDB" id="A0A164NYA8"/>
<gene>
    <name evidence="1" type="ORF">B4088_2747</name>
</gene>
<comment type="caution">
    <text evidence="1">The sequence shown here is derived from an EMBL/GenBank/DDBJ whole genome shotgun (WGS) entry which is preliminary data.</text>
</comment>
<dbReference type="RefSeq" id="WP_063261216.1">
    <property type="nucleotide sequence ID" value="NZ_LJKE01000045.1"/>
</dbReference>
<protein>
    <recommendedName>
        <fullName evidence="3">Transposase</fullName>
    </recommendedName>
</protein>
<organism evidence="1 2">
    <name type="scientific">Bacillus cereus</name>
    <dbReference type="NCBI Taxonomy" id="1396"/>
    <lineage>
        <taxon>Bacteria</taxon>
        <taxon>Bacillati</taxon>
        <taxon>Bacillota</taxon>
        <taxon>Bacilli</taxon>
        <taxon>Bacillales</taxon>
        <taxon>Bacillaceae</taxon>
        <taxon>Bacillus</taxon>
        <taxon>Bacillus cereus group</taxon>
    </lineage>
</organism>
<proteinExistence type="predicted"/>
<reference evidence="1 2" key="1">
    <citation type="submission" date="2015-09" db="EMBL/GenBank/DDBJ databases">
        <title>Bacillus cereus food isolates.</title>
        <authorList>
            <person name="Boekhorst J."/>
        </authorList>
    </citation>
    <scope>NUCLEOTIDE SEQUENCE [LARGE SCALE GENOMIC DNA]</scope>
    <source>
        <strain evidence="1 2">B4088</strain>
    </source>
</reference>
<evidence type="ECO:0000313" key="2">
    <source>
        <dbReference type="Proteomes" id="UP000076482"/>
    </source>
</evidence>
<dbReference type="PATRIC" id="fig|1396.535.peg.1789"/>
<name>A0A164NYA8_BACCE</name>